<gene>
    <name evidence="7" type="ORF">VDBG_00548</name>
</gene>
<evidence type="ECO:0000256" key="5">
    <source>
        <dbReference type="SAM" id="Phobius"/>
    </source>
</evidence>
<keyword evidence="2 5" id="KW-0812">Transmembrane</keyword>
<dbReference type="AlphaFoldDB" id="C9S6C8"/>
<evidence type="ECO:0000313" key="7">
    <source>
        <dbReference type="EMBL" id="EEY14440.1"/>
    </source>
</evidence>
<keyword evidence="8" id="KW-1185">Reference proteome</keyword>
<name>C9S6C8_VERA1</name>
<feature type="transmembrane region" description="Helical" evidence="5">
    <location>
        <begin position="42"/>
        <end position="62"/>
    </location>
</feature>
<comment type="subcellular location">
    <subcellularLocation>
        <location evidence="1">Membrane</location>
        <topology evidence="1">Multi-pass membrane protein</topology>
    </subcellularLocation>
</comment>
<dbReference type="KEGG" id="val:VDBG_00548"/>
<dbReference type="RefSeq" id="XP_003008866.1">
    <property type="nucleotide sequence ID" value="XM_003008820.1"/>
</dbReference>
<evidence type="ECO:0000256" key="2">
    <source>
        <dbReference type="ARBA" id="ARBA00022692"/>
    </source>
</evidence>
<dbReference type="GeneID" id="9529221"/>
<reference evidence="8" key="1">
    <citation type="journal article" date="2011" name="PLoS Pathog.">
        <title>Comparative genomics yields insights into niche adaptation of plant vascular wilt pathogens.</title>
        <authorList>
            <person name="Klosterman S.J."/>
            <person name="Subbarao K.V."/>
            <person name="Kang S."/>
            <person name="Veronese P."/>
            <person name="Gold S.E."/>
            <person name="Thomma B.P.H.J."/>
            <person name="Chen Z."/>
            <person name="Henrissat B."/>
            <person name="Lee Y.-H."/>
            <person name="Park J."/>
            <person name="Garcia-Pedrajas M.D."/>
            <person name="Barbara D.J."/>
            <person name="Anchieta A."/>
            <person name="de Jonge R."/>
            <person name="Santhanam P."/>
            <person name="Maruthachalam K."/>
            <person name="Atallah Z."/>
            <person name="Amyotte S.G."/>
            <person name="Paz Z."/>
            <person name="Inderbitzin P."/>
            <person name="Hayes R.J."/>
            <person name="Heiman D.I."/>
            <person name="Young S."/>
            <person name="Zeng Q."/>
            <person name="Engels R."/>
            <person name="Galagan J."/>
            <person name="Cuomo C.A."/>
            <person name="Dobinson K.F."/>
            <person name="Ma L.-J."/>
        </authorList>
    </citation>
    <scope>NUCLEOTIDE SEQUENCE [LARGE SCALE GENOMIC DNA]</scope>
    <source>
        <strain evidence="8">VaMs.102 / ATCC MYA-4576 / FGSC 10136</strain>
    </source>
</reference>
<dbReference type="HOGENOM" id="CLU_1908266_0_0_1"/>
<accession>C9S6C8</accession>
<dbReference type="eggNOG" id="ENOG502SSGF">
    <property type="taxonomic scope" value="Eukaryota"/>
</dbReference>
<keyword evidence="3 5" id="KW-1133">Transmembrane helix</keyword>
<dbReference type="InterPro" id="IPR008253">
    <property type="entry name" value="Marvel"/>
</dbReference>
<dbReference type="PANTHER" id="PTHR39608:SF1">
    <property type="entry name" value="INTEGRAL MEMBRANE PROTEIN (AFU_ORTHOLOGUE AFUA_5G08640)"/>
    <property type="match status" value="1"/>
</dbReference>
<dbReference type="OrthoDB" id="4074965at2759"/>
<protein>
    <recommendedName>
        <fullName evidence="6">MARVEL domain-containing protein</fullName>
    </recommendedName>
</protein>
<evidence type="ECO:0000256" key="4">
    <source>
        <dbReference type="ARBA" id="ARBA00023136"/>
    </source>
</evidence>
<dbReference type="Pfam" id="PF01284">
    <property type="entry name" value="MARVEL"/>
    <property type="match status" value="1"/>
</dbReference>
<dbReference type="OMA" id="WTNARHI"/>
<feature type="transmembrane region" description="Helical" evidence="5">
    <location>
        <begin position="6"/>
        <end position="30"/>
    </location>
</feature>
<evidence type="ECO:0000256" key="3">
    <source>
        <dbReference type="ARBA" id="ARBA00022989"/>
    </source>
</evidence>
<evidence type="ECO:0000313" key="8">
    <source>
        <dbReference type="Proteomes" id="UP000008698"/>
    </source>
</evidence>
<proteinExistence type="predicted"/>
<sequence>MALDRILSMVLRAAELAFAAIVTGLVGHYLDHSQASSWTNARHIYTIVVSAISILLALLWILPFSSAFVPRPVDLFMYILWFVAFAAREQGNFSPFASLRREMGDGTKRDEARHALDQRARPAAIGILYRDMV</sequence>
<evidence type="ECO:0000259" key="6">
    <source>
        <dbReference type="Pfam" id="PF01284"/>
    </source>
</evidence>
<keyword evidence="4 5" id="KW-0472">Membrane</keyword>
<dbReference type="Proteomes" id="UP000008698">
    <property type="component" value="Unassembled WGS sequence"/>
</dbReference>
<dbReference type="EMBL" id="DS985214">
    <property type="protein sequence ID" value="EEY14440.1"/>
    <property type="molecule type" value="Genomic_DNA"/>
</dbReference>
<organism evidence="8">
    <name type="scientific">Verticillium alfalfae (strain VaMs.102 / ATCC MYA-4576 / FGSC 10136)</name>
    <name type="common">Verticillium wilt of alfalfa</name>
    <name type="synonym">Verticillium albo-atrum</name>
    <dbReference type="NCBI Taxonomy" id="526221"/>
    <lineage>
        <taxon>Eukaryota</taxon>
        <taxon>Fungi</taxon>
        <taxon>Dikarya</taxon>
        <taxon>Ascomycota</taxon>
        <taxon>Pezizomycotina</taxon>
        <taxon>Sordariomycetes</taxon>
        <taxon>Hypocreomycetidae</taxon>
        <taxon>Glomerellales</taxon>
        <taxon>Plectosphaerellaceae</taxon>
        <taxon>Verticillium</taxon>
    </lineage>
</organism>
<dbReference type="PANTHER" id="PTHR39608">
    <property type="entry name" value="INTEGRAL MEMBRANE PROTEIN (AFU_ORTHOLOGUE AFUA_5G08640)"/>
    <property type="match status" value="1"/>
</dbReference>
<dbReference type="GO" id="GO:0016020">
    <property type="term" value="C:membrane"/>
    <property type="evidence" value="ECO:0007669"/>
    <property type="project" value="UniProtKB-SubCell"/>
</dbReference>
<feature type="domain" description="MARVEL" evidence="6">
    <location>
        <begin position="7"/>
        <end position="87"/>
    </location>
</feature>
<evidence type="ECO:0000256" key="1">
    <source>
        <dbReference type="ARBA" id="ARBA00004141"/>
    </source>
</evidence>